<accession>A0ABV2QME9</accession>
<organism evidence="2 3">
    <name type="scientific">Conyzicola nivalis</name>
    <dbReference type="NCBI Taxonomy" id="1477021"/>
    <lineage>
        <taxon>Bacteria</taxon>
        <taxon>Bacillati</taxon>
        <taxon>Actinomycetota</taxon>
        <taxon>Actinomycetes</taxon>
        <taxon>Micrococcales</taxon>
        <taxon>Microbacteriaceae</taxon>
        <taxon>Conyzicola</taxon>
    </lineage>
</organism>
<name>A0ABV2QME9_9MICO</name>
<sequence length="72" mass="8047">NTRWTMVKLPDGDKMWVSPCGRIRKVAPHRRLSPAFVQAMAPETTAGETTTTETTAANSWNTPDDPDQEMPF</sequence>
<protein>
    <submittedName>
        <fullName evidence="2">Uncharacterized protein</fullName>
    </submittedName>
</protein>
<dbReference type="Proteomes" id="UP001549257">
    <property type="component" value="Unassembled WGS sequence"/>
</dbReference>
<dbReference type="EMBL" id="JBEPSJ010000001">
    <property type="protein sequence ID" value="MET4582221.1"/>
    <property type="molecule type" value="Genomic_DNA"/>
</dbReference>
<feature type="compositionally biased region" description="Low complexity" evidence="1">
    <location>
        <begin position="43"/>
        <end position="57"/>
    </location>
</feature>
<comment type="caution">
    <text evidence="2">The sequence shown here is derived from an EMBL/GenBank/DDBJ whole genome shotgun (WGS) entry which is preliminary data.</text>
</comment>
<proteinExistence type="predicted"/>
<dbReference type="RefSeq" id="WP_354024368.1">
    <property type="nucleotide sequence ID" value="NZ_JBEPSJ010000001.1"/>
</dbReference>
<feature type="region of interest" description="Disordered" evidence="1">
    <location>
        <begin position="43"/>
        <end position="72"/>
    </location>
</feature>
<reference evidence="2 3" key="1">
    <citation type="submission" date="2024-06" db="EMBL/GenBank/DDBJ databases">
        <title>Sorghum-associated microbial communities from plants grown in Nebraska, USA.</title>
        <authorList>
            <person name="Schachtman D."/>
        </authorList>
    </citation>
    <scope>NUCLEOTIDE SEQUENCE [LARGE SCALE GENOMIC DNA]</scope>
    <source>
        <strain evidence="2 3">2857</strain>
    </source>
</reference>
<feature type="non-terminal residue" evidence="2">
    <location>
        <position position="1"/>
    </location>
</feature>
<evidence type="ECO:0000313" key="3">
    <source>
        <dbReference type="Proteomes" id="UP001549257"/>
    </source>
</evidence>
<gene>
    <name evidence="2" type="ORF">ABIE21_001711</name>
</gene>
<evidence type="ECO:0000313" key="2">
    <source>
        <dbReference type="EMBL" id="MET4582221.1"/>
    </source>
</evidence>
<keyword evidence="3" id="KW-1185">Reference proteome</keyword>
<evidence type="ECO:0000256" key="1">
    <source>
        <dbReference type="SAM" id="MobiDB-lite"/>
    </source>
</evidence>